<dbReference type="Proteomes" id="UP001287356">
    <property type="component" value="Unassembled WGS sequence"/>
</dbReference>
<keyword evidence="2" id="KW-1185">Reference proteome</keyword>
<evidence type="ECO:0000313" key="1">
    <source>
        <dbReference type="EMBL" id="KAK3366263.1"/>
    </source>
</evidence>
<comment type="caution">
    <text evidence="1">The sequence shown here is derived from an EMBL/GenBank/DDBJ whole genome shotgun (WGS) entry which is preliminary data.</text>
</comment>
<dbReference type="EMBL" id="JAULSN010000008">
    <property type="protein sequence ID" value="KAK3366263.1"/>
    <property type="molecule type" value="Genomic_DNA"/>
</dbReference>
<protein>
    <submittedName>
        <fullName evidence="1">Uncharacterized protein</fullName>
    </submittedName>
</protein>
<reference evidence="1" key="1">
    <citation type="journal article" date="2023" name="Mol. Phylogenet. Evol.">
        <title>Genome-scale phylogeny and comparative genomics of the fungal order Sordariales.</title>
        <authorList>
            <person name="Hensen N."/>
            <person name="Bonometti L."/>
            <person name="Westerberg I."/>
            <person name="Brannstrom I.O."/>
            <person name="Guillou S."/>
            <person name="Cros-Aarteil S."/>
            <person name="Calhoun S."/>
            <person name="Haridas S."/>
            <person name="Kuo A."/>
            <person name="Mondo S."/>
            <person name="Pangilinan J."/>
            <person name="Riley R."/>
            <person name="LaButti K."/>
            <person name="Andreopoulos B."/>
            <person name="Lipzen A."/>
            <person name="Chen C."/>
            <person name="Yan M."/>
            <person name="Daum C."/>
            <person name="Ng V."/>
            <person name="Clum A."/>
            <person name="Steindorff A."/>
            <person name="Ohm R.A."/>
            <person name="Martin F."/>
            <person name="Silar P."/>
            <person name="Natvig D.O."/>
            <person name="Lalanne C."/>
            <person name="Gautier V."/>
            <person name="Ament-Velasquez S.L."/>
            <person name="Kruys A."/>
            <person name="Hutchinson M.I."/>
            <person name="Powell A.J."/>
            <person name="Barry K."/>
            <person name="Miller A.N."/>
            <person name="Grigoriev I.V."/>
            <person name="Debuchy R."/>
            <person name="Gladieux P."/>
            <person name="Hiltunen Thoren M."/>
            <person name="Johannesson H."/>
        </authorList>
    </citation>
    <scope>NUCLEOTIDE SEQUENCE</scope>
    <source>
        <strain evidence="1">CBS 958.72</strain>
    </source>
</reference>
<accession>A0AAE0JXR4</accession>
<gene>
    <name evidence="1" type="ORF">B0T24DRAFT_416520</name>
</gene>
<name>A0AAE0JXR4_9PEZI</name>
<dbReference type="AlphaFoldDB" id="A0AAE0JXR4"/>
<evidence type="ECO:0000313" key="2">
    <source>
        <dbReference type="Proteomes" id="UP001287356"/>
    </source>
</evidence>
<sequence>MCGEEHTPSSSPRIGARVDFFAQGRGPMGNLLFLDPSVPDSSRATHIRFSPRAGVAMDDGVLVSIHLTGDLTKPVEDSGLFQRFALPQAASLQRGDSRPLEMALDESLSLDVGQTGIIGRRVSMTRNGVLLADGIVGFNTALAVSASL</sequence>
<organism evidence="1 2">
    <name type="scientific">Lasiosphaeria ovina</name>
    <dbReference type="NCBI Taxonomy" id="92902"/>
    <lineage>
        <taxon>Eukaryota</taxon>
        <taxon>Fungi</taxon>
        <taxon>Dikarya</taxon>
        <taxon>Ascomycota</taxon>
        <taxon>Pezizomycotina</taxon>
        <taxon>Sordariomycetes</taxon>
        <taxon>Sordariomycetidae</taxon>
        <taxon>Sordariales</taxon>
        <taxon>Lasiosphaeriaceae</taxon>
        <taxon>Lasiosphaeria</taxon>
    </lineage>
</organism>
<proteinExistence type="predicted"/>
<reference evidence="1" key="2">
    <citation type="submission" date="2023-06" db="EMBL/GenBank/DDBJ databases">
        <authorList>
            <consortium name="Lawrence Berkeley National Laboratory"/>
            <person name="Haridas S."/>
            <person name="Hensen N."/>
            <person name="Bonometti L."/>
            <person name="Westerberg I."/>
            <person name="Brannstrom I.O."/>
            <person name="Guillou S."/>
            <person name="Cros-Aarteil S."/>
            <person name="Calhoun S."/>
            <person name="Kuo A."/>
            <person name="Mondo S."/>
            <person name="Pangilinan J."/>
            <person name="Riley R."/>
            <person name="Labutti K."/>
            <person name="Andreopoulos B."/>
            <person name="Lipzen A."/>
            <person name="Chen C."/>
            <person name="Yanf M."/>
            <person name="Daum C."/>
            <person name="Ng V."/>
            <person name="Clum A."/>
            <person name="Steindorff A."/>
            <person name="Ohm R."/>
            <person name="Martin F."/>
            <person name="Silar P."/>
            <person name="Natvig D."/>
            <person name="Lalanne C."/>
            <person name="Gautier V."/>
            <person name="Ament-Velasquez S.L."/>
            <person name="Kruys A."/>
            <person name="Hutchinson M.I."/>
            <person name="Powell A.J."/>
            <person name="Barry K."/>
            <person name="Miller A.N."/>
            <person name="Grigoriev I.V."/>
            <person name="Debuchy R."/>
            <person name="Gladieux P."/>
            <person name="Thoren M.H."/>
            <person name="Johannesson H."/>
        </authorList>
    </citation>
    <scope>NUCLEOTIDE SEQUENCE</scope>
    <source>
        <strain evidence="1">CBS 958.72</strain>
    </source>
</reference>